<proteinExistence type="predicted"/>
<dbReference type="EMBL" id="JAPFFF010000038">
    <property type="protein sequence ID" value="KAK8842338.1"/>
    <property type="molecule type" value="Genomic_DNA"/>
</dbReference>
<sequence>MSIWGKDFDDDEIDDYESYLRDHEINSFLDLTRQPNSEDQNFFTEDDFIIDYQSFEQTSKNQQSQDCISDSTSKGPPPEEEEIPPLLPSPKKEPSIPFSMDRIPQKRIDMLLNIKQDQSLRNFCDPKLKIGLSEKQSSFKQQFYSIFLNDIKGKNIFPKEKVIVIHNSICVQAGVRRMKRDEYRAINNYFKHFAKYKNQILKSIIENKEELSSLIDLPSIIEKANANYPTKKK</sequence>
<gene>
    <name evidence="2" type="ORF">M9Y10_025916</name>
</gene>
<feature type="compositionally biased region" description="Polar residues" evidence="1">
    <location>
        <begin position="58"/>
        <end position="74"/>
    </location>
</feature>
<protein>
    <submittedName>
        <fullName evidence="2">Uncharacterized protein</fullName>
    </submittedName>
</protein>
<name>A0ABR2H7X4_9EUKA</name>
<accession>A0ABR2H7X4</accession>
<reference evidence="2 3" key="1">
    <citation type="submission" date="2024-04" db="EMBL/GenBank/DDBJ databases">
        <title>Tritrichomonas musculus Genome.</title>
        <authorList>
            <person name="Alves-Ferreira E."/>
            <person name="Grigg M."/>
            <person name="Lorenzi H."/>
            <person name="Galac M."/>
        </authorList>
    </citation>
    <scope>NUCLEOTIDE SEQUENCE [LARGE SCALE GENOMIC DNA]</scope>
    <source>
        <strain evidence="2 3">EAF2021</strain>
    </source>
</reference>
<evidence type="ECO:0000313" key="3">
    <source>
        <dbReference type="Proteomes" id="UP001470230"/>
    </source>
</evidence>
<dbReference type="Proteomes" id="UP001470230">
    <property type="component" value="Unassembled WGS sequence"/>
</dbReference>
<feature type="region of interest" description="Disordered" evidence="1">
    <location>
        <begin position="58"/>
        <end position="97"/>
    </location>
</feature>
<organism evidence="2 3">
    <name type="scientific">Tritrichomonas musculus</name>
    <dbReference type="NCBI Taxonomy" id="1915356"/>
    <lineage>
        <taxon>Eukaryota</taxon>
        <taxon>Metamonada</taxon>
        <taxon>Parabasalia</taxon>
        <taxon>Tritrichomonadida</taxon>
        <taxon>Tritrichomonadidae</taxon>
        <taxon>Tritrichomonas</taxon>
    </lineage>
</organism>
<evidence type="ECO:0000313" key="2">
    <source>
        <dbReference type="EMBL" id="KAK8842338.1"/>
    </source>
</evidence>
<keyword evidence="3" id="KW-1185">Reference proteome</keyword>
<evidence type="ECO:0000256" key="1">
    <source>
        <dbReference type="SAM" id="MobiDB-lite"/>
    </source>
</evidence>
<comment type="caution">
    <text evidence="2">The sequence shown here is derived from an EMBL/GenBank/DDBJ whole genome shotgun (WGS) entry which is preliminary data.</text>
</comment>